<dbReference type="EMBL" id="CP017641">
    <property type="protein sequence ID" value="APZ96162.1"/>
    <property type="molecule type" value="Genomic_DNA"/>
</dbReference>
<dbReference type="SUPFAM" id="SSF46626">
    <property type="entry name" value="Cytochrome c"/>
    <property type="match status" value="1"/>
</dbReference>
<dbReference type="InterPro" id="IPR022655">
    <property type="entry name" value="DUF1553"/>
</dbReference>
<dbReference type="GO" id="GO:0020037">
    <property type="term" value="F:heme binding"/>
    <property type="evidence" value="ECO:0007669"/>
    <property type="project" value="InterPro"/>
</dbReference>
<name>A0A1P8WQ26_9PLAN</name>
<keyword evidence="6" id="KW-1185">Reference proteome</keyword>
<protein>
    <submittedName>
        <fullName evidence="5">Planctomycete cytochrome C</fullName>
    </submittedName>
</protein>
<evidence type="ECO:0000259" key="4">
    <source>
        <dbReference type="Pfam" id="PF07635"/>
    </source>
</evidence>
<dbReference type="InterPro" id="IPR011429">
    <property type="entry name" value="Cyt_c_Planctomycete-type"/>
</dbReference>
<dbReference type="Pfam" id="PF07635">
    <property type="entry name" value="PSCyt1"/>
    <property type="match status" value="1"/>
</dbReference>
<feature type="domain" description="Cytochrome C Planctomycete-type" evidence="4">
    <location>
        <begin position="45"/>
        <end position="99"/>
    </location>
</feature>
<dbReference type="Proteomes" id="UP000187735">
    <property type="component" value="Chromosome"/>
</dbReference>
<feature type="domain" description="DUF1553" evidence="3">
    <location>
        <begin position="568"/>
        <end position="788"/>
    </location>
</feature>
<dbReference type="KEGG" id="fmr:Fuma_05830"/>
<evidence type="ECO:0000313" key="6">
    <source>
        <dbReference type="Proteomes" id="UP000187735"/>
    </source>
</evidence>
<feature type="chain" id="PRO_5013021164" evidence="1">
    <location>
        <begin position="27"/>
        <end position="1046"/>
    </location>
</feature>
<sequence precursor="true">MLRRSPLQAVSQSLLLFAVLQASALAANEPLTFEKHIRPIFRAHCFDCHGATDEMKGGLDLRLVRFMQRGGESGAAIEPGHPDDSYLIDRLRNGEMPPGEGRVPEEEIAILERWIAEGAQTARPEPESIGPGLGITPEERSFWSFQPIQRPEIPAAESFGTAADIRTPIDALVLKSMPDGIGFSPDADRRTLVTRAYFDLIGLPPSPEEMAAALQDTEADWYGRLLTSLLNSPHYGERWGRHWLDIAGYADSEGYTTQDAERPWAWKYRDWVIRSLNDDKPFDQFITEQLAGDELAGPISGDLTEQQIDLLTATGFLRMAADGTGSGADNAESRNQVMADTLKIVGTSLLGLSVQCAQCHDHRYDPIPHTDYFALRAIFEPALDWQAWKNPNSRRISLYTKADRERAAELEAQTKSISTERAAKLAEFMKQALETELKRFAEPLRSELRTAYETPNDKKTDEQKTLLDRNPSVKITPGNLYQYIPDSRPELAKFDQKINEIRAKKPPEEFLRALVEPPNHVPETKLFFRGDHQQPKQTILPAGLSITAAEGEQQELPVNDDERPTTGRRLAFARWLTSGKHPLLARVIVNRVWLHHFGKGLVETPADFGKLGVQPSNPELLDYLADEFMQQGWSLKKLHRLIMASTVWRQTAETGSDPASMQASAYEFTHRRLVRLDAETIRDRMLAASGQLDRQLYGRPIAIKEDETGQVIVNGDQKRRSMYIQARRSRPVAMLQTFDAPVMQTNCEVRPVSTVATQSLMLMNGEFTLSQAALLAERAAKEAAPVDAKLLASLPKITTPATNWSYGFGDYDEATDRTGSFTKLAHFVEGRWQAGTTVPDSTLGYVFLTAAGGHPDVPGRATIRRWTSPTDGTVSVTGTLGHASENGNGVRGRIVSSTSGKAGEWLAFHNSTETPVKEITVAAGDTIDFITGSNGSHTSDGFSWAITITLKSDGQPVRTIVAAEEFEGPTDNPDAIPGQIARIWQLAFCRPPTNDEFQLAATFVNNQIQTLHDNNAKLPDGRSTVRQAMTSLCQSLFGSNEFLYVE</sequence>
<dbReference type="RefSeq" id="WP_077027222.1">
    <property type="nucleotide sequence ID" value="NZ_CP017641.1"/>
</dbReference>
<dbReference type="PANTHER" id="PTHR35889">
    <property type="entry name" value="CYCLOINULO-OLIGOSACCHARIDE FRUCTANOTRANSFERASE-RELATED"/>
    <property type="match status" value="1"/>
</dbReference>
<dbReference type="InterPro" id="IPR036909">
    <property type="entry name" value="Cyt_c-like_dom_sf"/>
</dbReference>
<evidence type="ECO:0000259" key="2">
    <source>
        <dbReference type="Pfam" id="PF07583"/>
    </source>
</evidence>
<evidence type="ECO:0000259" key="3">
    <source>
        <dbReference type="Pfam" id="PF07587"/>
    </source>
</evidence>
<evidence type="ECO:0000313" key="5">
    <source>
        <dbReference type="EMBL" id="APZ96162.1"/>
    </source>
</evidence>
<gene>
    <name evidence="5" type="ORF">Fuma_05830</name>
</gene>
<dbReference type="OrthoDB" id="127107at2"/>
<dbReference type="AlphaFoldDB" id="A0A1P8WQ26"/>
<keyword evidence="1" id="KW-0732">Signal</keyword>
<dbReference type="Pfam" id="PF07587">
    <property type="entry name" value="PSD1"/>
    <property type="match status" value="1"/>
</dbReference>
<feature type="domain" description="DUF1549" evidence="2">
    <location>
        <begin position="168"/>
        <end position="381"/>
    </location>
</feature>
<proteinExistence type="predicted"/>
<reference evidence="5 6" key="1">
    <citation type="journal article" date="2016" name="Front. Microbiol.">
        <title>Fuerstia marisgermanicae gen. nov., sp. nov., an Unusual Member of the Phylum Planctomycetes from the German Wadden Sea.</title>
        <authorList>
            <person name="Kohn T."/>
            <person name="Heuer A."/>
            <person name="Jogler M."/>
            <person name="Vollmers J."/>
            <person name="Boedeker C."/>
            <person name="Bunk B."/>
            <person name="Rast P."/>
            <person name="Borchert D."/>
            <person name="Glockner I."/>
            <person name="Freese H.M."/>
            <person name="Klenk H.P."/>
            <person name="Overmann J."/>
            <person name="Kaster A.K."/>
            <person name="Rohde M."/>
            <person name="Wiegand S."/>
            <person name="Jogler C."/>
        </authorList>
    </citation>
    <scope>NUCLEOTIDE SEQUENCE [LARGE SCALE GENOMIC DNA]</scope>
    <source>
        <strain evidence="5 6">NH11</strain>
    </source>
</reference>
<organism evidence="5 6">
    <name type="scientific">Fuerstiella marisgermanici</name>
    <dbReference type="NCBI Taxonomy" id="1891926"/>
    <lineage>
        <taxon>Bacteria</taxon>
        <taxon>Pseudomonadati</taxon>
        <taxon>Planctomycetota</taxon>
        <taxon>Planctomycetia</taxon>
        <taxon>Planctomycetales</taxon>
        <taxon>Planctomycetaceae</taxon>
        <taxon>Fuerstiella</taxon>
    </lineage>
</organism>
<dbReference type="STRING" id="1891926.Fuma_05830"/>
<feature type="signal peptide" evidence="1">
    <location>
        <begin position="1"/>
        <end position="26"/>
    </location>
</feature>
<accession>A0A1P8WQ26</accession>
<dbReference type="GO" id="GO:0009055">
    <property type="term" value="F:electron transfer activity"/>
    <property type="evidence" value="ECO:0007669"/>
    <property type="project" value="InterPro"/>
</dbReference>
<evidence type="ECO:0000256" key="1">
    <source>
        <dbReference type="SAM" id="SignalP"/>
    </source>
</evidence>
<dbReference type="PANTHER" id="PTHR35889:SF3">
    <property type="entry name" value="F-BOX DOMAIN-CONTAINING PROTEIN"/>
    <property type="match status" value="1"/>
</dbReference>
<dbReference type="Pfam" id="PF07583">
    <property type="entry name" value="PSCyt2"/>
    <property type="match status" value="1"/>
</dbReference>
<dbReference type="InterPro" id="IPR011444">
    <property type="entry name" value="DUF1549"/>
</dbReference>